<evidence type="ECO:0000313" key="2">
    <source>
        <dbReference type="Proteomes" id="UP000001194"/>
    </source>
</evidence>
<dbReference type="RefSeq" id="XP_001883181.1">
    <property type="nucleotide sequence ID" value="XM_001883146.1"/>
</dbReference>
<dbReference type="Proteomes" id="UP000001194">
    <property type="component" value="Unassembled WGS sequence"/>
</dbReference>
<dbReference type="GeneID" id="6078762"/>
<evidence type="ECO:0000313" key="1">
    <source>
        <dbReference type="EMBL" id="EDR06320.1"/>
    </source>
</evidence>
<gene>
    <name evidence="1" type="ORF">LACBIDRAFT_329013</name>
</gene>
<keyword evidence="2" id="KW-1185">Reference proteome</keyword>
<dbReference type="KEGG" id="lbc:LACBIDRAFT_329013"/>
<accession>B0DGS1</accession>
<name>B0DGS1_LACBS</name>
<dbReference type="EMBL" id="DS547109">
    <property type="protein sequence ID" value="EDR06320.1"/>
    <property type="molecule type" value="Genomic_DNA"/>
</dbReference>
<reference evidence="1 2" key="1">
    <citation type="journal article" date="2008" name="Nature">
        <title>The genome of Laccaria bicolor provides insights into mycorrhizal symbiosis.</title>
        <authorList>
            <person name="Martin F."/>
            <person name="Aerts A."/>
            <person name="Ahren D."/>
            <person name="Brun A."/>
            <person name="Danchin E.G.J."/>
            <person name="Duchaussoy F."/>
            <person name="Gibon J."/>
            <person name="Kohler A."/>
            <person name="Lindquist E."/>
            <person name="Pereda V."/>
            <person name="Salamov A."/>
            <person name="Shapiro H.J."/>
            <person name="Wuyts J."/>
            <person name="Blaudez D."/>
            <person name="Buee M."/>
            <person name="Brokstein P."/>
            <person name="Canbaeck B."/>
            <person name="Cohen D."/>
            <person name="Courty P.E."/>
            <person name="Coutinho P.M."/>
            <person name="Delaruelle C."/>
            <person name="Detter J.C."/>
            <person name="Deveau A."/>
            <person name="DiFazio S."/>
            <person name="Duplessis S."/>
            <person name="Fraissinet-Tachet L."/>
            <person name="Lucic E."/>
            <person name="Frey-Klett P."/>
            <person name="Fourrey C."/>
            <person name="Feussner I."/>
            <person name="Gay G."/>
            <person name="Grimwood J."/>
            <person name="Hoegger P.J."/>
            <person name="Jain P."/>
            <person name="Kilaru S."/>
            <person name="Labbe J."/>
            <person name="Lin Y.C."/>
            <person name="Legue V."/>
            <person name="Le Tacon F."/>
            <person name="Marmeisse R."/>
            <person name="Melayah D."/>
            <person name="Montanini B."/>
            <person name="Muratet M."/>
            <person name="Nehls U."/>
            <person name="Niculita-Hirzel H."/>
            <person name="Oudot-Le Secq M.P."/>
            <person name="Peter M."/>
            <person name="Quesneville H."/>
            <person name="Rajashekar B."/>
            <person name="Reich M."/>
            <person name="Rouhier N."/>
            <person name="Schmutz J."/>
            <person name="Yin T."/>
            <person name="Chalot M."/>
            <person name="Henrissat B."/>
            <person name="Kuees U."/>
            <person name="Lucas S."/>
            <person name="Van de Peer Y."/>
            <person name="Podila G.K."/>
            <person name="Polle A."/>
            <person name="Pukkila P.J."/>
            <person name="Richardson P.M."/>
            <person name="Rouze P."/>
            <person name="Sanders I.R."/>
            <person name="Stajich J.E."/>
            <person name="Tunlid A."/>
            <person name="Tuskan G."/>
            <person name="Grigoriev I.V."/>
        </authorList>
    </citation>
    <scope>NUCLEOTIDE SEQUENCE [LARGE SCALE GENOMIC DNA]</scope>
    <source>
        <strain evidence="2">S238N-H82 / ATCC MYA-4686</strain>
    </source>
</reference>
<sequence length="138" mass="15942">MATTQRPQHERPFGGPSTRTNFFDDPKVFIFRGYYDLVCHGIEGSRLSITVNVCDWKTWHMLPNIPIDVLNDEGAAEFMDALLKQHEAEQRLRRYSAEFPDAEPSKVIQEEVIRLMLTRAEIEIEVLKRALNQNAVVL</sequence>
<organism evidence="2">
    <name type="scientific">Laccaria bicolor (strain S238N-H82 / ATCC MYA-4686)</name>
    <name type="common">Bicoloured deceiver</name>
    <name type="synonym">Laccaria laccata var. bicolor</name>
    <dbReference type="NCBI Taxonomy" id="486041"/>
    <lineage>
        <taxon>Eukaryota</taxon>
        <taxon>Fungi</taxon>
        <taxon>Dikarya</taxon>
        <taxon>Basidiomycota</taxon>
        <taxon>Agaricomycotina</taxon>
        <taxon>Agaricomycetes</taxon>
        <taxon>Agaricomycetidae</taxon>
        <taxon>Agaricales</taxon>
        <taxon>Agaricineae</taxon>
        <taxon>Hydnangiaceae</taxon>
        <taxon>Laccaria</taxon>
    </lineage>
</organism>
<dbReference type="HOGENOM" id="CLU_1845406_0_0_1"/>
<proteinExistence type="predicted"/>
<dbReference type="OrthoDB" id="3108440at2759"/>
<protein>
    <submittedName>
        <fullName evidence="1">Predicted protein</fullName>
    </submittedName>
</protein>
<dbReference type="InParanoid" id="B0DGS1"/>
<dbReference type="AlphaFoldDB" id="B0DGS1"/>